<name>X6LZE6_RETFI</name>
<dbReference type="PROSITE" id="PS50198">
    <property type="entry name" value="PPIC_PPIASE_2"/>
    <property type="match status" value="1"/>
</dbReference>
<evidence type="ECO:0000256" key="4">
    <source>
        <dbReference type="PROSITE-ProRule" id="PRU00278"/>
    </source>
</evidence>
<keyword evidence="7" id="KW-0472">Membrane</keyword>
<feature type="transmembrane region" description="Helical" evidence="7">
    <location>
        <begin position="120"/>
        <end position="144"/>
    </location>
</feature>
<proteinExistence type="predicted"/>
<organism evidence="9 10">
    <name type="scientific">Reticulomyxa filosa</name>
    <dbReference type="NCBI Taxonomy" id="46433"/>
    <lineage>
        <taxon>Eukaryota</taxon>
        <taxon>Sar</taxon>
        <taxon>Rhizaria</taxon>
        <taxon>Retaria</taxon>
        <taxon>Foraminifera</taxon>
        <taxon>Monothalamids</taxon>
        <taxon>Reticulomyxidae</taxon>
        <taxon>Reticulomyxa</taxon>
    </lineage>
</organism>
<dbReference type="InterPro" id="IPR046357">
    <property type="entry name" value="PPIase_dom_sf"/>
</dbReference>
<dbReference type="InterPro" id="IPR000297">
    <property type="entry name" value="PPIase_PpiC"/>
</dbReference>
<evidence type="ECO:0000256" key="3">
    <source>
        <dbReference type="ARBA" id="ARBA00023235"/>
    </source>
</evidence>
<keyword evidence="10" id="KW-1185">Reference proteome</keyword>
<evidence type="ECO:0000256" key="1">
    <source>
        <dbReference type="ARBA" id="ARBA00000971"/>
    </source>
</evidence>
<feature type="compositionally biased region" description="Basic and acidic residues" evidence="6">
    <location>
        <begin position="29"/>
        <end position="38"/>
    </location>
</feature>
<dbReference type="Gene3D" id="3.10.50.40">
    <property type="match status" value="1"/>
</dbReference>
<dbReference type="GO" id="GO:0005829">
    <property type="term" value="C:cytosol"/>
    <property type="evidence" value="ECO:0007669"/>
    <property type="project" value="TreeGrafter"/>
</dbReference>
<dbReference type="Proteomes" id="UP000023152">
    <property type="component" value="Unassembled WGS sequence"/>
</dbReference>
<dbReference type="GO" id="GO:0003755">
    <property type="term" value="F:peptidyl-prolyl cis-trans isomerase activity"/>
    <property type="evidence" value="ECO:0007669"/>
    <property type="project" value="UniProtKB-UniRule"/>
</dbReference>
<comment type="catalytic activity">
    <reaction evidence="1 5">
        <text>[protein]-peptidylproline (omega=180) = [protein]-peptidylproline (omega=0)</text>
        <dbReference type="Rhea" id="RHEA:16237"/>
        <dbReference type="Rhea" id="RHEA-COMP:10747"/>
        <dbReference type="Rhea" id="RHEA-COMP:10748"/>
        <dbReference type="ChEBI" id="CHEBI:83833"/>
        <dbReference type="ChEBI" id="CHEBI:83834"/>
        <dbReference type="EC" id="5.2.1.8"/>
    </reaction>
</comment>
<dbReference type="OrthoDB" id="2530521at2759"/>
<keyword evidence="3 4" id="KW-0413">Isomerase</keyword>
<dbReference type="InterPro" id="IPR051370">
    <property type="entry name" value="PPIase_Pin1"/>
</dbReference>
<gene>
    <name evidence="9" type="ORF">RFI_31283</name>
</gene>
<feature type="region of interest" description="Disordered" evidence="6">
    <location>
        <begin position="18"/>
        <end position="38"/>
    </location>
</feature>
<reference evidence="9 10" key="1">
    <citation type="journal article" date="2013" name="Curr. Biol.">
        <title>The Genome of the Foraminiferan Reticulomyxa filosa.</title>
        <authorList>
            <person name="Glockner G."/>
            <person name="Hulsmann N."/>
            <person name="Schleicher M."/>
            <person name="Noegel A.A."/>
            <person name="Eichinger L."/>
            <person name="Gallinger C."/>
            <person name="Pawlowski J."/>
            <person name="Sierra R."/>
            <person name="Euteneuer U."/>
            <person name="Pillet L."/>
            <person name="Moustafa A."/>
            <person name="Platzer M."/>
            <person name="Groth M."/>
            <person name="Szafranski K."/>
            <person name="Schliwa M."/>
        </authorList>
    </citation>
    <scope>NUCLEOTIDE SEQUENCE [LARGE SCALE GENOMIC DNA]</scope>
</reference>
<dbReference type="PANTHER" id="PTHR10657">
    <property type="entry name" value="PEPTIDYL-PROLYL CIS-TRANS ISOMERASE"/>
    <property type="match status" value="1"/>
</dbReference>
<evidence type="ECO:0000256" key="6">
    <source>
        <dbReference type="SAM" id="MobiDB-lite"/>
    </source>
</evidence>
<keyword evidence="7" id="KW-0812">Transmembrane</keyword>
<dbReference type="PANTHER" id="PTHR10657:SF4">
    <property type="entry name" value="PEPTIDYL-PROLYL CIS-TRANS ISOMERASE-RELATED"/>
    <property type="match status" value="1"/>
</dbReference>
<protein>
    <recommendedName>
        <fullName evidence="5">Peptidyl-prolyl cis-trans isomerase</fullName>
        <ecNumber evidence="5">5.2.1.8</ecNumber>
    </recommendedName>
</protein>
<dbReference type="GO" id="GO:0005634">
    <property type="term" value="C:nucleus"/>
    <property type="evidence" value="ECO:0007669"/>
    <property type="project" value="TreeGrafter"/>
</dbReference>
<evidence type="ECO:0000256" key="7">
    <source>
        <dbReference type="SAM" id="Phobius"/>
    </source>
</evidence>
<comment type="caution">
    <text evidence="9">The sequence shown here is derived from an EMBL/GenBank/DDBJ whole genome shotgun (WGS) entry which is preliminary data.</text>
</comment>
<keyword evidence="7" id="KW-1133">Transmembrane helix</keyword>
<dbReference type="Pfam" id="PF00639">
    <property type="entry name" value="Rotamase"/>
    <property type="match status" value="1"/>
</dbReference>
<evidence type="ECO:0000313" key="9">
    <source>
        <dbReference type="EMBL" id="ETO06110.1"/>
    </source>
</evidence>
<keyword evidence="2 4" id="KW-0697">Rotamase</keyword>
<dbReference type="SUPFAM" id="SSF54534">
    <property type="entry name" value="FKBP-like"/>
    <property type="match status" value="1"/>
</dbReference>
<evidence type="ECO:0000256" key="5">
    <source>
        <dbReference type="RuleBase" id="RU363014"/>
    </source>
</evidence>
<dbReference type="EC" id="5.2.1.8" evidence="5"/>
<sequence>MAQSTDVLRARHLLVKHKNSRNPVSRNPSNKEDIKKRSVEDADKILQGYLEKIKLSSDPEKAFAEYAQKYSDCGSYSSGGDLKNFRFEEMQKPFSQATAALKIGEISGIVHTDSGMYIIYLYYLFILFIIFMCVLFFLGSHIIIRLKPIA</sequence>
<dbReference type="EMBL" id="ASPP01027487">
    <property type="protein sequence ID" value="ETO06110.1"/>
    <property type="molecule type" value="Genomic_DNA"/>
</dbReference>
<evidence type="ECO:0000313" key="10">
    <source>
        <dbReference type="Proteomes" id="UP000023152"/>
    </source>
</evidence>
<evidence type="ECO:0000259" key="8">
    <source>
        <dbReference type="PROSITE" id="PS50198"/>
    </source>
</evidence>
<accession>X6LZE6</accession>
<dbReference type="OMA" id="DEVQCLH"/>
<evidence type="ECO:0000256" key="2">
    <source>
        <dbReference type="ARBA" id="ARBA00023110"/>
    </source>
</evidence>
<dbReference type="AlphaFoldDB" id="X6LZE6"/>
<feature type="domain" description="PpiC" evidence="8">
    <location>
        <begin position="5"/>
        <end position="123"/>
    </location>
</feature>